<reference evidence="7" key="2">
    <citation type="submission" date="2025-09" db="UniProtKB">
        <authorList>
            <consortium name="Ensembl"/>
        </authorList>
    </citation>
    <scope>IDENTIFICATION</scope>
</reference>
<evidence type="ECO:0000256" key="1">
    <source>
        <dbReference type="ARBA" id="ARBA00005142"/>
    </source>
</evidence>
<evidence type="ECO:0000256" key="3">
    <source>
        <dbReference type="ARBA" id="ARBA00022801"/>
    </source>
</evidence>
<dbReference type="GO" id="GO:0006226">
    <property type="term" value="P:dUMP biosynthetic process"/>
    <property type="evidence" value="ECO:0007669"/>
    <property type="project" value="UniProtKB-UniRule"/>
</dbReference>
<comment type="function">
    <text evidence="5">Involved in nucleotide metabolism via production of dUMP, the immediate precursor of thymidine nucleotides, and decreases the intracellular concentration of dUTP so that uracil cannot be incorporated into DNA.</text>
</comment>
<name>A0A8C3SWM1_CHESE</name>
<proteinExistence type="inferred from homology"/>
<dbReference type="Gene3D" id="2.70.40.10">
    <property type="match status" value="1"/>
</dbReference>
<dbReference type="InterPro" id="IPR008181">
    <property type="entry name" value="dUTPase"/>
</dbReference>
<organism evidence="7 8">
    <name type="scientific">Chelydra serpentina</name>
    <name type="common">Snapping turtle</name>
    <name type="synonym">Testudo serpentina</name>
    <dbReference type="NCBI Taxonomy" id="8475"/>
    <lineage>
        <taxon>Eukaryota</taxon>
        <taxon>Metazoa</taxon>
        <taxon>Chordata</taxon>
        <taxon>Craniata</taxon>
        <taxon>Vertebrata</taxon>
        <taxon>Euteleostomi</taxon>
        <taxon>Archelosauria</taxon>
        <taxon>Testudinata</taxon>
        <taxon>Testudines</taxon>
        <taxon>Cryptodira</taxon>
        <taxon>Durocryptodira</taxon>
        <taxon>Americhelydia</taxon>
        <taxon>Chelydroidea</taxon>
        <taxon>Chelydridae</taxon>
        <taxon>Chelydra</taxon>
    </lineage>
</organism>
<evidence type="ECO:0000256" key="4">
    <source>
        <dbReference type="ARBA" id="ARBA00023080"/>
    </source>
</evidence>
<keyword evidence="8" id="KW-1185">Reference proteome</keyword>
<keyword evidence="5" id="KW-0460">Magnesium</keyword>
<dbReference type="PANTHER" id="PTHR11241:SF0">
    <property type="entry name" value="DEOXYURIDINE 5'-TRIPHOSPHATE NUCLEOTIDOHYDROLASE"/>
    <property type="match status" value="1"/>
</dbReference>
<comment type="cofactor">
    <cofactor evidence="5">
        <name>Mg(2+)</name>
        <dbReference type="ChEBI" id="CHEBI:18420"/>
    </cofactor>
</comment>
<accession>A0A8C3SWM1</accession>
<dbReference type="InterPro" id="IPR029054">
    <property type="entry name" value="dUTPase-like"/>
</dbReference>
<feature type="domain" description="dUTPase-like" evidence="6">
    <location>
        <begin position="55"/>
        <end position="155"/>
    </location>
</feature>
<dbReference type="Proteomes" id="UP000694403">
    <property type="component" value="Unplaced"/>
</dbReference>
<comment type="similarity">
    <text evidence="2 5">Belongs to the dUTPase family.</text>
</comment>
<evidence type="ECO:0000259" key="6">
    <source>
        <dbReference type="Pfam" id="PF00692"/>
    </source>
</evidence>
<dbReference type="InterPro" id="IPR036157">
    <property type="entry name" value="dUTPase-like_sf"/>
</dbReference>
<dbReference type="AlphaFoldDB" id="A0A8C3SWM1"/>
<evidence type="ECO:0000313" key="7">
    <source>
        <dbReference type="Ensembl" id="ENSCSRP00000020677.1"/>
    </source>
</evidence>
<dbReference type="GO" id="GO:0000287">
    <property type="term" value="F:magnesium ion binding"/>
    <property type="evidence" value="ECO:0007669"/>
    <property type="project" value="UniProtKB-UniRule"/>
</dbReference>
<reference evidence="7" key="1">
    <citation type="submission" date="2025-08" db="UniProtKB">
        <authorList>
            <consortium name="Ensembl"/>
        </authorList>
    </citation>
    <scope>IDENTIFICATION</scope>
</reference>
<dbReference type="EC" id="3.6.1.23" evidence="5"/>
<dbReference type="GO" id="GO:0004170">
    <property type="term" value="F:dUTP diphosphatase activity"/>
    <property type="evidence" value="ECO:0007669"/>
    <property type="project" value="UniProtKB-UniRule"/>
</dbReference>
<keyword evidence="3 5" id="KW-0378">Hydrolase</keyword>
<dbReference type="Ensembl" id="ENSCSRT00000021595.1">
    <property type="protein sequence ID" value="ENSCSRP00000020677.1"/>
    <property type="gene ID" value="ENSCSRG00000015691.1"/>
</dbReference>
<evidence type="ECO:0000256" key="5">
    <source>
        <dbReference type="RuleBase" id="RU367024"/>
    </source>
</evidence>
<sequence>MHLGHLGTEGAYCWAQAQGIPTSHVALKQLKPFVRFGSGQSDPDALGVLMIHPVAHLLTRGTPESAGMDLYTVTPNTIDPGTQKLIPIGIQVQLHRGCYGRVAPHSGLALHHDYRGEVRVLLFNLRKAPVNIQPGDRVAQLICEQIALPKVRHPQETEVPGEEGGRVWAWYHGQRLQSGKIIARGPGDTYWGSINKDNDIVCLDRGKLL</sequence>
<keyword evidence="5" id="KW-0479">Metal-binding</keyword>
<keyword evidence="4 5" id="KW-0546">Nucleotide metabolism</keyword>
<dbReference type="SUPFAM" id="SSF51283">
    <property type="entry name" value="dUTPase-like"/>
    <property type="match status" value="1"/>
</dbReference>
<dbReference type="Pfam" id="PF00692">
    <property type="entry name" value="dUTPase"/>
    <property type="match status" value="1"/>
</dbReference>
<dbReference type="UniPathway" id="UPA00610">
    <property type="reaction ID" value="UER00666"/>
</dbReference>
<comment type="catalytic activity">
    <reaction evidence="5">
        <text>dUTP + H2O = dUMP + diphosphate + H(+)</text>
        <dbReference type="Rhea" id="RHEA:10248"/>
        <dbReference type="ChEBI" id="CHEBI:15377"/>
        <dbReference type="ChEBI" id="CHEBI:15378"/>
        <dbReference type="ChEBI" id="CHEBI:33019"/>
        <dbReference type="ChEBI" id="CHEBI:61555"/>
        <dbReference type="ChEBI" id="CHEBI:246422"/>
        <dbReference type="EC" id="3.6.1.23"/>
    </reaction>
</comment>
<dbReference type="InterPro" id="IPR033704">
    <property type="entry name" value="dUTPase_trimeric"/>
</dbReference>
<comment type="pathway">
    <text evidence="1 5">Pyrimidine metabolism; dUMP biosynthesis; dUMP from dCTP (dUTP route): step 2/2.</text>
</comment>
<dbReference type="CDD" id="cd07557">
    <property type="entry name" value="trimeric_dUTPase"/>
    <property type="match status" value="1"/>
</dbReference>
<protein>
    <recommendedName>
        <fullName evidence="5">Deoxyuridine 5'-triphosphate nucleotidohydrolase</fullName>
        <shortName evidence="5">dUTPase</shortName>
        <ecNumber evidence="5">3.6.1.23</ecNumber>
    </recommendedName>
    <alternativeName>
        <fullName evidence="5">dUTP pyrophosphatase</fullName>
    </alternativeName>
</protein>
<evidence type="ECO:0000313" key="8">
    <source>
        <dbReference type="Proteomes" id="UP000694403"/>
    </source>
</evidence>
<dbReference type="PANTHER" id="PTHR11241">
    <property type="entry name" value="DEOXYURIDINE 5'-TRIPHOSPHATE NUCLEOTIDOHYDROLASE"/>
    <property type="match status" value="1"/>
</dbReference>
<dbReference type="GO" id="GO:0046081">
    <property type="term" value="P:dUTP catabolic process"/>
    <property type="evidence" value="ECO:0007669"/>
    <property type="project" value="UniProtKB-UniRule"/>
</dbReference>
<evidence type="ECO:0000256" key="2">
    <source>
        <dbReference type="ARBA" id="ARBA00006581"/>
    </source>
</evidence>